<accession>A0ACD5V2R8</accession>
<sequence>MKNRKGRRSRNKATCNEDAAGSGNGDRISKLPNHLLLNILERVDTLDAARTCILSKQMLNLPAMLSRLDLDIASIARHTDENSEFTIRDVVRINGAVADVTENIMVARRKDITIRKLRVRFILRRYDCLSIGRSVARAMATHKVEAAEFEIVTEKVREGCTAADLLNFATQFNTFLGASPDAFAGLTRLRLDNMRFGESGIPNILRTCKRLKSLHLTYCDSGINSTLQVEHAQLVEFFIDYGNFQKVELFCLPKLEQVSYNNWVSCEDPLSFVFVPRLSKLSLTKAGTRSHKTLELSQLLADVPSITDLNLDFESEKIWVLPECPTLLAPVLGELQFVNLDNLPEGCDIAWTMFILEAAPSVKELCIAVRDHWCTIVTDKKLRREYGYFDKANVEWKPSASNFRHKNLAKLTIYGFQPDDNFLGYISRVMEAAVNLEEISLHDRKSCNGYCGGDLEPKFKVCPSRYPQTPEERMGVREMLGITSSRVVHFVSCGSLRVLIELGLASYLYDLQVLGCVMRRFFTKEQLANVMILFCVAFYIQKSLIYGCFTLYFFFYFDRKIGSNFPIVSLTSSGLDSARLKLQPGTE</sequence>
<organism evidence="1 2">
    <name type="scientific">Avena sativa</name>
    <name type="common">Oat</name>
    <dbReference type="NCBI Taxonomy" id="4498"/>
    <lineage>
        <taxon>Eukaryota</taxon>
        <taxon>Viridiplantae</taxon>
        <taxon>Streptophyta</taxon>
        <taxon>Embryophyta</taxon>
        <taxon>Tracheophyta</taxon>
        <taxon>Spermatophyta</taxon>
        <taxon>Magnoliopsida</taxon>
        <taxon>Liliopsida</taxon>
        <taxon>Poales</taxon>
        <taxon>Poaceae</taxon>
        <taxon>BOP clade</taxon>
        <taxon>Pooideae</taxon>
        <taxon>Poodae</taxon>
        <taxon>Poeae</taxon>
        <taxon>Poeae Chloroplast Group 1 (Aveneae type)</taxon>
        <taxon>Aveninae</taxon>
        <taxon>Avena</taxon>
    </lineage>
</organism>
<dbReference type="Proteomes" id="UP001732700">
    <property type="component" value="Chromosome 2D"/>
</dbReference>
<name>A0ACD5V2R8_AVESA</name>
<evidence type="ECO:0000313" key="1">
    <source>
        <dbReference type="EnsemblPlants" id="AVESA.00010b.r2.2DG0364410.1.CDS"/>
    </source>
</evidence>
<reference evidence="1" key="2">
    <citation type="submission" date="2025-09" db="UniProtKB">
        <authorList>
            <consortium name="EnsemblPlants"/>
        </authorList>
    </citation>
    <scope>IDENTIFICATION</scope>
</reference>
<proteinExistence type="predicted"/>
<evidence type="ECO:0000313" key="2">
    <source>
        <dbReference type="Proteomes" id="UP001732700"/>
    </source>
</evidence>
<reference evidence="1" key="1">
    <citation type="submission" date="2021-05" db="EMBL/GenBank/DDBJ databases">
        <authorList>
            <person name="Scholz U."/>
            <person name="Mascher M."/>
            <person name="Fiebig A."/>
        </authorList>
    </citation>
    <scope>NUCLEOTIDE SEQUENCE [LARGE SCALE GENOMIC DNA]</scope>
</reference>
<protein>
    <submittedName>
        <fullName evidence="1">Uncharacterized protein</fullName>
    </submittedName>
</protein>
<keyword evidence="2" id="KW-1185">Reference proteome</keyword>
<dbReference type="EnsemblPlants" id="AVESA.00010b.r2.2DG0364410.1">
    <property type="protein sequence ID" value="AVESA.00010b.r2.2DG0364410.1.CDS"/>
    <property type="gene ID" value="AVESA.00010b.r2.2DG0364410"/>
</dbReference>